<evidence type="ECO:0000313" key="5">
    <source>
        <dbReference type="EMBL" id="AIB09877.1"/>
    </source>
</evidence>
<keyword evidence="1" id="KW-0472">Membrane</keyword>
<organism evidence="3 8">
    <name type="scientific">Lotharella oceanica</name>
    <dbReference type="NCBI Taxonomy" id="641309"/>
    <lineage>
        <taxon>Eukaryota</taxon>
        <taxon>Sar</taxon>
        <taxon>Rhizaria</taxon>
        <taxon>Cercozoa</taxon>
        <taxon>Chlorarachniophyceae</taxon>
        <taxon>Lotharella</taxon>
    </lineage>
</organism>
<dbReference type="Proteomes" id="UP000243670">
    <property type="component" value="Nucleomorph 2"/>
</dbReference>
<dbReference type="EMBL" id="CP006627">
    <property type="protein sequence ID" value="AIB09674.1"/>
    <property type="molecule type" value="Genomic_DNA"/>
</dbReference>
<evidence type="ECO:0000313" key="7">
    <source>
        <dbReference type="EMBL" id="AIB10066.1"/>
    </source>
</evidence>
<dbReference type="Proteomes" id="UP000243670">
    <property type="component" value="Nucleomorph 3"/>
</dbReference>
<evidence type="ECO:0000313" key="8">
    <source>
        <dbReference type="Proteomes" id="UP000243670"/>
    </source>
</evidence>
<dbReference type="AlphaFoldDB" id="A0A060DGN3"/>
<dbReference type="EMBL" id="CP006628">
    <property type="protein sequence ID" value="AIB09739.1"/>
    <property type="molecule type" value="Genomic_DNA"/>
</dbReference>
<feature type="transmembrane region" description="Helical" evidence="1">
    <location>
        <begin position="189"/>
        <end position="211"/>
    </location>
</feature>
<keyword evidence="1" id="KW-1133">Transmembrane helix</keyword>
<protein>
    <submittedName>
        <fullName evidence="3">Uncharacterized protein</fullName>
    </submittedName>
</protein>
<evidence type="ECO:0000256" key="1">
    <source>
        <dbReference type="SAM" id="Phobius"/>
    </source>
</evidence>
<sequence length="213" mass="24200">MIWITVISYHFTTTRMLATACYCRSIHDLFFEEPTGSIGLIVEYLSAFTTINRFIRFCNAEFALMRALVCAAACSPPTFECFVSLSSPMMMRRMPGVSSKARVPIVLSKTNQLQLLVASLRARFSLWHLSFFLRSAELGSVFLTRPRWRKIDRIAPFLRALLLSSSKSALTHIRWLMTFFGRGACLHLSLLLSTLDFAFPFIPLCVFSVLCNC</sequence>
<proteinExistence type="predicted"/>
<geneLocation type="nucleomorph" evidence="3"/>
<gene>
    <name evidence="3" type="ORF">M951_chr1195</name>
    <name evidence="2" type="ORF">M951_chr136</name>
    <name evidence="5" type="ORF">M951_chr2185</name>
    <name evidence="4" type="ORF">M951_chr236</name>
    <name evidence="7" type="ORF">M951_chr3169</name>
    <name evidence="6" type="ORF">M951_chr336</name>
</gene>
<evidence type="ECO:0000313" key="2">
    <source>
        <dbReference type="EMBL" id="AIB09523.1"/>
    </source>
</evidence>
<dbReference type="EMBL" id="CP006628">
    <property type="protein sequence ID" value="AIB09877.1"/>
    <property type="molecule type" value="Genomic_DNA"/>
</dbReference>
<keyword evidence="3" id="KW-0542">Nucleomorph</keyword>
<evidence type="ECO:0000313" key="4">
    <source>
        <dbReference type="EMBL" id="AIB09739.1"/>
    </source>
</evidence>
<dbReference type="EMBL" id="CP006627">
    <property type="protein sequence ID" value="AIB09523.1"/>
    <property type="molecule type" value="Genomic_DNA"/>
</dbReference>
<reference evidence="3 8" key="1">
    <citation type="journal article" date="2014" name="BMC Genomics">
        <title>Nucleomorph and plastid genome sequences of the chlorarachniophyte Lotharella oceanica: convergent reductive evolution and frequent recombination in nucleomorph-bearing algae.</title>
        <authorList>
            <person name="Tanifuji G."/>
            <person name="Onodera N.T."/>
            <person name="Brown M.W."/>
            <person name="Curtis B.A."/>
            <person name="Roger A.J."/>
            <person name="Ka-Shu Wong G."/>
            <person name="Melkonian M."/>
            <person name="Archibald J.M."/>
        </authorList>
    </citation>
    <scope>NUCLEOTIDE SEQUENCE [LARGE SCALE GENOMIC DNA]</scope>
    <source>
        <strain evidence="3 8">CCMP622</strain>
    </source>
</reference>
<evidence type="ECO:0000313" key="3">
    <source>
        <dbReference type="EMBL" id="AIB09674.1"/>
    </source>
</evidence>
<dbReference type="EMBL" id="CP006629">
    <property type="protein sequence ID" value="AIB09942.1"/>
    <property type="molecule type" value="Genomic_DNA"/>
</dbReference>
<keyword evidence="1" id="KW-0812">Transmembrane</keyword>
<name>A0A060DGN3_9EUKA</name>
<dbReference type="EMBL" id="CP006629">
    <property type="protein sequence ID" value="AIB10066.1"/>
    <property type="molecule type" value="Genomic_DNA"/>
</dbReference>
<dbReference type="Proteomes" id="UP000243670">
    <property type="component" value="Nucleomorph 1"/>
</dbReference>
<accession>A0A060DGN3</accession>
<evidence type="ECO:0000313" key="6">
    <source>
        <dbReference type="EMBL" id="AIB09942.1"/>
    </source>
</evidence>